<organism evidence="2 3">
    <name type="scientific">Blastococcus saxobsidens</name>
    <dbReference type="NCBI Taxonomy" id="138336"/>
    <lineage>
        <taxon>Bacteria</taxon>
        <taxon>Bacillati</taxon>
        <taxon>Actinomycetota</taxon>
        <taxon>Actinomycetes</taxon>
        <taxon>Geodermatophilales</taxon>
        <taxon>Geodermatophilaceae</taxon>
        <taxon>Blastococcus</taxon>
    </lineage>
</organism>
<name>A0A4Q7Y842_9ACTN</name>
<keyword evidence="1" id="KW-1133">Transmembrane helix</keyword>
<evidence type="ECO:0000313" key="3">
    <source>
        <dbReference type="Proteomes" id="UP000292507"/>
    </source>
</evidence>
<keyword evidence="3" id="KW-1185">Reference proteome</keyword>
<keyword evidence="1" id="KW-0812">Transmembrane</keyword>
<evidence type="ECO:0000256" key="1">
    <source>
        <dbReference type="SAM" id="Phobius"/>
    </source>
</evidence>
<proteinExistence type="predicted"/>
<sequence>MLAAATAQFVVGARTLAPRLAATGGVPVATMLRGTVPAALVWSSALVASGALAGAALPLVRDVVTAAGVLVAGAAGGWLVVRRRRRADASQRES</sequence>
<protein>
    <submittedName>
        <fullName evidence="2">Uncharacterized protein</fullName>
    </submittedName>
</protein>
<feature type="transmembrane region" description="Helical" evidence="1">
    <location>
        <begin position="39"/>
        <end position="57"/>
    </location>
</feature>
<evidence type="ECO:0000313" key="2">
    <source>
        <dbReference type="EMBL" id="RZU32179.1"/>
    </source>
</evidence>
<reference evidence="2 3" key="1">
    <citation type="submission" date="2019-02" db="EMBL/GenBank/DDBJ databases">
        <title>Sequencing the genomes of 1000 actinobacteria strains.</title>
        <authorList>
            <person name="Klenk H.-P."/>
        </authorList>
    </citation>
    <scope>NUCLEOTIDE SEQUENCE [LARGE SCALE GENOMIC DNA]</scope>
    <source>
        <strain evidence="2 3">DSM 44509</strain>
    </source>
</reference>
<comment type="caution">
    <text evidence="2">The sequence shown here is derived from an EMBL/GenBank/DDBJ whole genome shotgun (WGS) entry which is preliminary data.</text>
</comment>
<dbReference type="Proteomes" id="UP000292507">
    <property type="component" value="Unassembled WGS sequence"/>
</dbReference>
<accession>A0A4Q7Y842</accession>
<dbReference type="EMBL" id="SHKV01000001">
    <property type="protein sequence ID" value="RZU32179.1"/>
    <property type="molecule type" value="Genomic_DNA"/>
</dbReference>
<keyword evidence="1" id="KW-0472">Membrane</keyword>
<gene>
    <name evidence="2" type="ORF">BKA19_1874</name>
</gene>
<dbReference type="AlphaFoldDB" id="A0A4Q7Y842"/>
<feature type="transmembrane region" description="Helical" evidence="1">
    <location>
        <begin position="63"/>
        <end position="81"/>
    </location>
</feature>